<dbReference type="PANTHER" id="PTHR24231:SF35">
    <property type="entry name" value="P2Y PURINOCEPTOR 4-LIKE"/>
    <property type="match status" value="1"/>
</dbReference>
<feature type="transmembrane region" description="Helical" evidence="10">
    <location>
        <begin position="135"/>
        <end position="154"/>
    </location>
</feature>
<dbReference type="InterPro" id="IPR017452">
    <property type="entry name" value="GPCR_Rhodpsn_7TM"/>
</dbReference>
<protein>
    <submittedName>
        <fullName evidence="12">P2Y purinoceptor 2-like</fullName>
    </submittedName>
</protein>
<gene>
    <name evidence="12" type="ORF">PODLI_1B007125</name>
</gene>
<feature type="transmembrane region" description="Helical" evidence="10">
    <location>
        <begin position="228"/>
        <end position="255"/>
    </location>
</feature>
<dbReference type="InterPro" id="IPR000276">
    <property type="entry name" value="GPCR_Rhodpsn"/>
</dbReference>
<dbReference type="Proteomes" id="UP001178461">
    <property type="component" value="Chromosome Z"/>
</dbReference>
<dbReference type="PRINTS" id="PR00237">
    <property type="entry name" value="GPCRRHODOPSN"/>
</dbReference>
<keyword evidence="7 9" id="KW-0675">Receptor</keyword>
<sequence>MNATNVTQCLPWELHFSIPILWGILSVGGLIFNSISLWIFWFAIKRWNSGTMLQFNLALVDIIVLPVMPLMVAYFSLGNHWPFGQFVCQLQVFLLSTHLYGSIYFLMLISIHRYQAIVHYNAKTLWRKKSALKKLVLVFWAFLFLQGLPLFFFLKTSVIGNSVKCLSIYRSELAYLYLTYRIFLGIFCFLIPFGISLVSYVMLGAYVAKISQANLRGKVIKTKSKQMITITLVIFGICFTPLHICQTVGLIVRYYWTSCGLRYRVEIAYYVSLVFSMVNCCLDPFIYNFSNEKFYKSFSVSLQRFFFAKCKKEVPQRRD</sequence>
<proteinExistence type="inferred from homology"/>
<keyword evidence="8 9" id="KW-0807">Transducer</keyword>
<keyword evidence="6 10" id="KW-0472">Membrane</keyword>
<evidence type="ECO:0000256" key="3">
    <source>
        <dbReference type="ARBA" id="ARBA00022692"/>
    </source>
</evidence>
<comment type="subcellular location">
    <subcellularLocation>
        <location evidence="1">Cell membrane</location>
        <topology evidence="1">Multi-pass membrane protein</topology>
    </subcellularLocation>
</comment>
<feature type="transmembrane region" description="Helical" evidence="10">
    <location>
        <begin position="97"/>
        <end position="114"/>
    </location>
</feature>
<evidence type="ECO:0000313" key="13">
    <source>
        <dbReference type="Proteomes" id="UP001178461"/>
    </source>
</evidence>
<dbReference type="CDD" id="cd15922">
    <property type="entry name" value="7tmA_P2Y-like"/>
    <property type="match status" value="1"/>
</dbReference>
<evidence type="ECO:0000256" key="6">
    <source>
        <dbReference type="ARBA" id="ARBA00023136"/>
    </source>
</evidence>
<dbReference type="EMBL" id="OX395140">
    <property type="protein sequence ID" value="CAI5794355.1"/>
    <property type="molecule type" value="Genomic_DNA"/>
</dbReference>
<reference evidence="12" key="1">
    <citation type="submission" date="2022-12" db="EMBL/GenBank/DDBJ databases">
        <authorList>
            <person name="Alioto T."/>
            <person name="Alioto T."/>
            <person name="Gomez Garrido J."/>
        </authorList>
    </citation>
    <scope>NUCLEOTIDE SEQUENCE</scope>
</reference>
<keyword evidence="2" id="KW-1003">Cell membrane</keyword>
<name>A0AA35LDH2_9SAUR</name>
<dbReference type="GO" id="GO:0005886">
    <property type="term" value="C:plasma membrane"/>
    <property type="evidence" value="ECO:0007669"/>
    <property type="project" value="UniProtKB-SubCell"/>
</dbReference>
<evidence type="ECO:0000259" key="11">
    <source>
        <dbReference type="PROSITE" id="PS50262"/>
    </source>
</evidence>
<evidence type="ECO:0000256" key="9">
    <source>
        <dbReference type="RuleBase" id="RU000688"/>
    </source>
</evidence>
<dbReference type="AlphaFoldDB" id="A0AA35LDH2"/>
<evidence type="ECO:0000256" key="8">
    <source>
        <dbReference type="ARBA" id="ARBA00023224"/>
    </source>
</evidence>
<feature type="transmembrane region" description="Helical" evidence="10">
    <location>
        <begin position="55"/>
        <end position="77"/>
    </location>
</feature>
<evidence type="ECO:0000313" key="12">
    <source>
        <dbReference type="EMBL" id="CAI5794355.1"/>
    </source>
</evidence>
<keyword evidence="3 9" id="KW-0812">Transmembrane</keyword>
<evidence type="ECO:0000256" key="4">
    <source>
        <dbReference type="ARBA" id="ARBA00022989"/>
    </source>
</evidence>
<feature type="transmembrane region" description="Helical" evidence="10">
    <location>
        <begin position="20"/>
        <end position="43"/>
    </location>
</feature>
<evidence type="ECO:0000256" key="1">
    <source>
        <dbReference type="ARBA" id="ARBA00004651"/>
    </source>
</evidence>
<dbReference type="Pfam" id="PF00001">
    <property type="entry name" value="7tm_1"/>
    <property type="match status" value="1"/>
</dbReference>
<comment type="similarity">
    <text evidence="9">Belongs to the G-protein coupled receptor 1 family.</text>
</comment>
<evidence type="ECO:0000256" key="7">
    <source>
        <dbReference type="ARBA" id="ARBA00023170"/>
    </source>
</evidence>
<dbReference type="PROSITE" id="PS00237">
    <property type="entry name" value="G_PROTEIN_RECEP_F1_1"/>
    <property type="match status" value="1"/>
</dbReference>
<feature type="domain" description="G-protein coupled receptors family 1 profile" evidence="11">
    <location>
        <begin position="32"/>
        <end position="287"/>
    </location>
</feature>
<dbReference type="PANTHER" id="PTHR24231">
    <property type="entry name" value="PURINOCEPTOR-RELATED G-PROTEIN COUPLED RECEPTOR"/>
    <property type="match status" value="1"/>
</dbReference>
<feature type="transmembrane region" description="Helical" evidence="10">
    <location>
        <begin position="267"/>
        <end position="287"/>
    </location>
</feature>
<dbReference type="SUPFAM" id="SSF81321">
    <property type="entry name" value="Family A G protein-coupled receptor-like"/>
    <property type="match status" value="1"/>
</dbReference>
<dbReference type="GO" id="GO:0004930">
    <property type="term" value="F:G protein-coupled receptor activity"/>
    <property type="evidence" value="ECO:0007669"/>
    <property type="project" value="UniProtKB-KW"/>
</dbReference>
<dbReference type="Gene3D" id="1.20.1070.10">
    <property type="entry name" value="Rhodopsin 7-helix transmembrane proteins"/>
    <property type="match status" value="1"/>
</dbReference>
<evidence type="ECO:0000256" key="2">
    <source>
        <dbReference type="ARBA" id="ARBA00022475"/>
    </source>
</evidence>
<dbReference type="PROSITE" id="PS50262">
    <property type="entry name" value="G_PROTEIN_RECEP_F1_2"/>
    <property type="match status" value="1"/>
</dbReference>
<keyword evidence="13" id="KW-1185">Reference proteome</keyword>
<feature type="transmembrane region" description="Helical" evidence="10">
    <location>
        <begin position="174"/>
        <end position="207"/>
    </location>
</feature>
<evidence type="ECO:0000256" key="5">
    <source>
        <dbReference type="ARBA" id="ARBA00023040"/>
    </source>
</evidence>
<accession>A0AA35LDH2</accession>
<organism evidence="12 13">
    <name type="scientific">Podarcis lilfordi</name>
    <name type="common">Lilford's wall lizard</name>
    <dbReference type="NCBI Taxonomy" id="74358"/>
    <lineage>
        <taxon>Eukaryota</taxon>
        <taxon>Metazoa</taxon>
        <taxon>Chordata</taxon>
        <taxon>Craniata</taxon>
        <taxon>Vertebrata</taxon>
        <taxon>Euteleostomi</taxon>
        <taxon>Lepidosauria</taxon>
        <taxon>Squamata</taxon>
        <taxon>Bifurcata</taxon>
        <taxon>Unidentata</taxon>
        <taxon>Episquamata</taxon>
        <taxon>Laterata</taxon>
        <taxon>Lacertibaenia</taxon>
        <taxon>Lacertidae</taxon>
        <taxon>Podarcis</taxon>
    </lineage>
</organism>
<keyword evidence="5 9" id="KW-0297">G-protein coupled receptor</keyword>
<evidence type="ECO:0000256" key="10">
    <source>
        <dbReference type="SAM" id="Phobius"/>
    </source>
</evidence>
<keyword evidence="4 10" id="KW-1133">Transmembrane helix</keyword>
<dbReference type="PRINTS" id="PR01157">
    <property type="entry name" value="P2YPURNOCPTR"/>
</dbReference>